<comment type="caution">
    <text evidence="1">The sequence shown here is derived from an EMBL/GenBank/DDBJ whole genome shotgun (WGS) entry which is preliminary data.</text>
</comment>
<accession>A0A0F9DCG3</accession>
<evidence type="ECO:0000313" key="1">
    <source>
        <dbReference type="EMBL" id="KKL59423.1"/>
    </source>
</evidence>
<feature type="non-terminal residue" evidence="1">
    <location>
        <position position="611"/>
    </location>
</feature>
<reference evidence="1" key="1">
    <citation type="journal article" date="2015" name="Nature">
        <title>Complex archaea that bridge the gap between prokaryotes and eukaryotes.</title>
        <authorList>
            <person name="Spang A."/>
            <person name="Saw J.H."/>
            <person name="Jorgensen S.L."/>
            <person name="Zaremba-Niedzwiedzka K."/>
            <person name="Martijn J."/>
            <person name="Lind A.E."/>
            <person name="van Eijk R."/>
            <person name="Schleper C."/>
            <person name="Guy L."/>
            <person name="Ettema T.J."/>
        </authorList>
    </citation>
    <scope>NUCLEOTIDE SEQUENCE</scope>
</reference>
<dbReference type="EMBL" id="LAZR01029494">
    <property type="protein sequence ID" value="KKL59423.1"/>
    <property type="molecule type" value="Genomic_DNA"/>
</dbReference>
<protein>
    <submittedName>
        <fullName evidence="1">Uncharacterized protein</fullName>
    </submittedName>
</protein>
<sequence>MPRPFLDVATESALLDEVTQRRRRLSAQRRAVLPQTALLAESYADAYPWMDASAIQSLVQAGVAPDEPQVQQVATLAAQQAAADGDFDVAADDVPDSWLESLGDAVKSFVAPVTRTGFTILMSPIEEVQALLSSAGTALFDETEAGQIGLLSDPFGNLASILGDVVDVPNLISDFWSNYTEKAARSHGLIALSNLIEGKGTGLGEGFLPGGAVFEEREAAKHRLQIDGQFVTHGRLIARQFTEPGTFQWQMLSGINDFAQNLVLDPVILPLAKLSKAQKATKAFQTTGVVDGLRKTVAPERAVNHYLTSDLGRKTVRWFTQNTDVEAAWRATGKVDGTVARRLAATTNDTETFGVLTDVLGTVVREKPTAGFVSRKIGGVGGNDFGRLFGGGARVKRSIDNSQIARLGRLGRLGDDMPQRIVSIHDPNDALRQLDLWMRNAALPRDVRAAHIAELAALEASDPVGWMSGVTRIMDDTNGFLQKTWGLSETRAKKMTSLWVNMSDDLRAFDFDDLGRHVDVVAPLRVVAGGTTVHVRPMPGMISELIDDIIPLPDARAIRRATPLAEKYGKFHDWGLWKGSIDGLDTLMSNVWKPFQLLRLAYPVRVIGEDQ</sequence>
<proteinExistence type="predicted"/>
<gene>
    <name evidence="1" type="ORF">LCGC14_2215500</name>
</gene>
<name>A0A0F9DCG3_9ZZZZ</name>
<dbReference type="AlphaFoldDB" id="A0A0F9DCG3"/>
<organism evidence="1">
    <name type="scientific">marine sediment metagenome</name>
    <dbReference type="NCBI Taxonomy" id="412755"/>
    <lineage>
        <taxon>unclassified sequences</taxon>
        <taxon>metagenomes</taxon>
        <taxon>ecological metagenomes</taxon>
    </lineage>
</organism>